<reference evidence="2 3" key="1">
    <citation type="submission" date="2018-09" db="EMBL/GenBank/DDBJ databases">
        <title>Novel species of Cryobacterium.</title>
        <authorList>
            <person name="Liu Q."/>
            <person name="Xin Y.-H."/>
        </authorList>
    </citation>
    <scope>NUCLEOTIDE SEQUENCE [LARGE SCALE GENOMIC DNA]</scope>
    <source>
        <strain evidence="2 3">Hh39</strain>
    </source>
</reference>
<feature type="domain" description="ApeA N-terminal" evidence="1">
    <location>
        <begin position="26"/>
        <end position="230"/>
    </location>
</feature>
<evidence type="ECO:0000313" key="2">
    <source>
        <dbReference type="EMBL" id="RJT90201.1"/>
    </source>
</evidence>
<keyword evidence="3" id="KW-1185">Reference proteome</keyword>
<dbReference type="AlphaFoldDB" id="A0A3A5MMG2"/>
<dbReference type="Proteomes" id="UP000272015">
    <property type="component" value="Unassembled WGS sequence"/>
</dbReference>
<evidence type="ECO:0000313" key="3">
    <source>
        <dbReference type="Proteomes" id="UP000272015"/>
    </source>
</evidence>
<dbReference type="RefSeq" id="WP_119972324.1">
    <property type="nucleotide sequence ID" value="NZ_JBHSQA010000024.1"/>
</dbReference>
<dbReference type="EMBL" id="QZVS01000063">
    <property type="protein sequence ID" value="RJT90201.1"/>
    <property type="molecule type" value="Genomic_DNA"/>
</dbReference>
<accession>A0A3A5MMG2</accession>
<sequence>MLKHLEVGAVISAVFIDGVADTPYAVGTLVLDPERGVRVSVPYVTGEEQFTTTQDWITGETPPSHLSARGVNVRFELFGCHFNGVHDNAGIGMAEGHIGVEDAVLGARDGDHNDPLTMTEVSSEIDGLYEWSRLRSVTSDHTSEGEGMDRVNTLHYTVKTADGLSWKQGDATLSISTTFHSEGGKGIMLNERAVLKSSFEVARPFADHLAEQRKFVAFMSLMFGAPIAFRKHLFRDERFTMRTLDGTVQGYDVVELISRQTIRDFGVVAPKNHAFDYPIVRMPNIDASALTRWSDRFASWERFLLPIIGVYRLRESFVENIAINSAMSLEALGSTLVDYVDGEEKTYRRGKGSQTWVDKVKDPATSESASKACKTVATDIYRGLKPLGLSWGGIAKSEVGLARAIANNYNSIKHPDRGGFPDVLHTKLLSVISSSIVRLNALRLVSDDATLLNGPNANQQFRQVRQMVEDEGIVISEEGEFVARPFPPVEA</sequence>
<evidence type="ECO:0000259" key="1">
    <source>
        <dbReference type="Pfam" id="PF18862"/>
    </source>
</evidence>
<organism evidence="2 3">
    <name type="scientific">Cryobacterium melibiosiphilum</name>
    <dbReference type="NCBI Taxonomy" id="995039"/>
    <lineage>
        <taxon>Bacteria</taxon>
        <taxon>Bacillati</taxon>
        <taxon>Actinomycetota</taxon>
        <taxon>Actinomycetes</taxon>
        <taxon>Micrococcales</taxon>
        <taxon>Microbacteriaceae</taxon>
        <taxon>Cryobacterium</taxon>
    </lineage>
</organism>
<protein>
    <recommendedName>
        <fullName evidence="1">ApeA N-terminal domain-containing protein</fullName>
    </recommendedName>
</protein>
<comment type="caution">
    <text evidence="2">The sequence shown here is derived from an EMBL/GenBank/DDBJ whole genome shotgun (WGS) entry which is preliminary data.</text>
</comment>
<name>A0A3A5MMG2_9MICO</name>
<proteinExistence type="predicted"/>
<gene>
    <name evidence="2" type="ORF">D6T64_04570</name>
</gene>
<dbReference type="OrthoDB" id="3360192at2"/>
<dbReference type="Pfam" id="PF18862">
    <property type="entry name" value="ApeA_NTD1"/>
    <property type="match status" value="1"/>
</dbReference>
<dbReference type="InterPro" id="IPR041223">
    <property type="entry name" value="ApeA_NTD"/>
</dbReference>